<comment type="cofactor">
    <cofactor evidence="1 5">
        <name>Zn(2+)</name>
        <dbReference type="ChEBI" id="CHEBI:29105"/>
    </cofactor>
</comment>
<evidence type="ECO:0000256" key="3">
    <source>
        <dbReference type="ARBA" id="ARBA00022833"/>
    </source>
</evidence>
<keyword evidence="2 5" id="KW-0479">Metal-binding</keyword>
<dbReference type="InterPro" id="IPR002328">
    <property type="entry name" value="ADH_Zn_CS"/>
</dbReference>
<evidence type="ECO:0000313" key="9">
    <source>
        <dbReference type="Proteomes" id="UP000199481"/>
    </source>
</evidence>
<keyword evidence="4" id="KW-0560">Oxidoreductase</keyword>
<dbReference type="PANTHER" id="PTHR42813:SF2">
    <property type="entry name" value="DEHYDROGENASE, ZINC-CONTAINING, PUTATIVE (AFU_ORTHOLOGUE AFUA_2G02810)-RELATED"/>
    <property type="match status" value="1"/>
</dbReference>
<dbReference type="InterPro" id="IPR036291">
    <property type="entry name" value="NAD(P)-bd_dom_sf"/>
</dbReference>
<keyword evidence="3 5" id="KW-0862">Zinc</keyword>
<dbReference type="Gene3D" id="3.40.50.720">
    <property type="entry name" value="NAD(P)-binding Rossmann-like Domain"/>
    <property type="match status" value="1"/>
</dbReference>
<evidence type="ECO:0000259" key="7">
    <source>
        <dbReference type="Pfam" id="PF08240"/>
    </source>
</evidence>
<sequence length="382" mass="41857">MRAVTWQGNEKMEVRNVPDPTIQEPTDMIVRITATAICGSDLHLYHNGKPVMEEDYVVGHEPMGIVEEVGPGVKKVKKGDRVVIPFNIGCGECHFCTHEMESQCDNSNPNPAFDNGGLFGFGKMHGNYPGGQAEFLRVPFADFTSFIVPENDLPDEKVLFLSDIVPTAYWSVESSGVKEGDTVIILGSGPVGLFAQKFAKMKGAKRVIAVDNVKHRLDHAQKTNNVETVNFKDVTEVGKFLYDTTNGGADVVIDCVGMDGVTPTREKAKTLLSVQSGTISPLVTASESVKKFGTVQVTGVYMTPSASFPINDFFNRNVILKTGQAPVIHLMPKLYDMIEKNVFDPTDIITHTMPLEQAAQAYDIFDKKADQNIKVILKPGMV</sequence>
<dbReference type="PROSITE" id="PS00059">
    <property type="entry name" value="ADH_ZINC"/>
    <property type="match status" value="1"/>
</dbReference>
<accession>A0A1H1A8E4</accession>
<dbReference type="Pfam" id="PF00107">
    <property type="entry name" value="ADH_zinc_N"/>
    <property type="match status" value="1"/>
</dbReference>
<dbReference type="CDD" id="cd08283">
    <property type="entry name" value="FDH_like_1"/>
    <property type="match status" value="1"/>
</dbReference>
<dbReference type="InterPro" id="IPR013154">
    <property type="entry name" value="ADH-like_N"/>
</dbReference>
<feature type="domain" description="Alcohol dehydrogenase-like N-terminal" evidence="7">
    <location>
        <begin position="25"/>
        <end position="141"/>
    </location>
</feature>
<evidence type="ECO:0000256" key="1">
    <source>
        <dbReference type="ARBA" id="ARBA00001947"/>
    </source>
</evidence>
<gene>
    <name evidence="8" type="ORF">SAMN04487752_1954</name>
</gene>
<dbReference type="AlphaFoldDB" id="A0A1H1A8E4"/>
<dbReference type="GO" id="GO:0008270">
    <property type="term" value="F:zinc ion binding"/>
    <property type="evidence" value="ECO:0007669"/>
    <property type="project" value="InterPro"/>
</dbReference>
<evidence type="ECO:0000259" key="6">
    <source>
        <dbReference type="Pfam" id="PF00107"/>
    </source>
</evidence>
<evidence type="ECO:0000256" key="4">
    <source>
        <dbReference type="ARBA" id="ARBA00023002"/>
    </source>
</evidence>
<reference evidence="9" key="1">
    <citation type="submission" date="2016-10" db="EMBL/GenBank/DDBJ databases">
        <authorList>
            <person name="Varghese N."/>
            <person name="Submissions S."/>
        </authorList>
    </citation>
    <scope>NUCLEOTIDE SEQUENCE [LARGE SCALE GENOMIC DNA]</scope>
    <source>
        <strain evidence="9">MPL-11</strain>
    </source>
</reference>
<dbReference type="InterPro" id="IPR011032">
    <property type="entry name" value="GroES-like_sf"/>
</dbReference>
<dbReference type="Gene3D" id="3.90.180.10">
    <property type="entry name" value="Medium-chain alcohol dehydrogenases, catalytic domain"/>
    <property type="match status" value="1"/>
</dbReference>
<comment type="similarity">
    <text evidence="5">Belongs to the zinc-containing alcohol dehydrogenase family.</text>
</comment>
<dbReference type="InterPro" id="IPR013149">
    <property type="entry name" value="ADH-like_C"/>
</dbReference>
<dbReference type="Pfam" id="PF08240">
    <property type="entry name" value="ADH_N"/>
    <property type="match status" value="1"/>
</dbReference>
<feature type="domain" description="Alcohol dehydrogenase-like C-terminal" evidence="6">
    <location>
        <begin position="190"/>
        <end position="257"/>
    </location>
</feature>
<dbReference type="SUPFAM" id="SSF51735">
    <property type="entry name" value="NAD(P)-binding Rossmann-fold domains"/>
    <property type="match status" value="1"/>
</dbReference>
<dbReference type="SUPFAM" id="SSF50129">
    <property type="entry name" value="GroES-like"/>
    <property type="match status" value="1"/>
</dbReference>
<protein>
    <submittedName>
        <fullName evidence="8">S-(Hydroxymethyl)glutathione dehydrogenase / alcohol dehydrogenase</fullName>
    </submittedName>
</protein>
<organism evidence="8 9">
    <name type="scientific">Carnobacterium viridans</name>
    <dbReference type="NCBI Taxonomy" id="174587"/>
    <lineage>
        <taxon>Bacteria</taxon>
        <taxon>Bacillati</taxon>
        <taxon>Bacillota</taxon>
        <taxon>Bacilli</taxon>
        <taxon>Lactobacillales</taxon>
        <taxon>Carnobacteriaceae</taxon>
        <taxon>Carnobacterium</taxon>
    </lineage>
</organism>
<evidence type="ECO:0000256" key="5">
    <source>
        <dbReference type="RuleBase" id="RU361277"/>
    </source>
</evidence>
<evidence type="ECO:0000256" key="2">
    <source>
        <dbReference type="ARBA" id="ARBA00022723"/>
    </source>
</evidence>
<dbReference type="EMBL" id="FNJW01000008">
    <property type="protein sequence ID" value="SDQ35850.1"/>
    <property type="molecule type" value="Genomic_DNA"/>
</dbReference>
<keyword evidence="9" id="KW-1185">Reference proteome</keyword>
<name>A0A1H1A8E4_9LACT</name>
<dbReference type="OrthoDB" id="9769198at2"/>
<dbReference type="PANTHER" id="PTHR42813">
    <property type="entry name" value="ZINC-TYPE ALCOHOL DEHYDROGENASE-LIKE"/>
    <property type="match status" value="1"/>
</dbReference>
<evidence type="ECO:0000313" key="8">
    <source>
        <dbReference type="EMBL" id="SDQ35850.1"/>
    </source>
</evidence>
<dbReference type="GO" id="GO:0016491">
    <property type="term" value="F:oxidoreductase activity"/>
    <property type="evidence" value="ECO:0007669"/>
    <property type="project" value="UniProtKB-KW"/>
</dbReference>
<dbReference type="Proteomes" id="UP000199481">
    <property type="component" value="Unassembled WGS sequence"/>
</dbReference>
<dbReference type="RefSeq" id="WP_089977560.1">
    <property type="nucleotide sequence ID" value="NZ_CP084916.1"/>
</dbReference>
<proteinExistence type="inferred from homology"/>